<evidence type="ECO:0000256" key="1">
    <source>
        <dbReference type="SAM" id="MobiDB-lite"/>
    </source>
</evidence>
<feature type="compositionally biased region" description="Basic residues" evidence="1">
    <location>
        <begin position="1"/>
        <end position="14"/>
    </location>
</feature>
<feature type="region of interest" description="Disordered" evidence="1">
    <location>
        <begin position="1"/>
        <end position="55"/>
    </location>
</feature>
<dbReference type="EMBL" id="BLIN01000004">
    <property type="protein sequence ID" value="GFE07146.1"/>
    <property type="molecule type" value="Genomic_DNA"/>
</dbReference>
<gene>
    <name evidence="2" type="ORF">Scani_34140</name>
</gene>
<accession>A0A640S9N0</accession>
<name>A0A640S9N0_9ACTN</name>
<protein>
    <submittedName>
        <fullName evidence="2">Uncharacterized protein</fullName>
    </submittedName>
</protein>
<evidence type="ECO:0000313" key="3">
    <source>
        <dbReference type="Proteomes" id="UP000435837"/>
    </source>
</evidence>
<comment type="caution">
    <text evidence="2">The sequence shown here is derived from an EMBL/GenBank/DDBJ whole genome shotgun (WGS) entry which is preliminary data.</text>
</comment>
<dbReference type="Proteomes" id="UP000435837">
    <property type="component" value="Unassembled WGS sequence"/>
</dbReference>
<evidence type="ECO:0000313" key="2">
    <source>
        <dbReference type="EMBL" id="GFE07146.1"/>
    </source>
</evidence>
<reference evidence="2 3" key="1">
    <citation type="submission" date="2019-12" db="EMBL/GenBank/DDBJ databases">
        <title>Whole genome shotgun sequence of Streptomyces caniferus NBRC 15389.</title>
        <authorList>
            <person name="Ichikawa N."/>
            <person name="Kimura A."/>
            <person name="Kitahashi Y."/>
            <person name="Komaki H."/>
            <person name="Tamura T."/>
        </authorList>
    </citation>
    <scope>NUCLEOTIDE SEQUENCE [LARGE SCALE GENOMIC DNA]</scope>
    <source>
        <strain evidence="2 3">NBRC 15389</strain>
    </source>
</reference>
<sequence length="282" mass="31848">MPKKKQKKRARHRGGTQPVTRRELVPQPRISTPAETPDTYEGLEPWGPEPGPVGYSTGGEAVDINFATGTLPAVRLGFGELFAQERRRAIREGWGFTVELPAVLELLEQIDEGRVNALDARNYLAQSVDLLYDAFRCFEAEDPDELRATCREAGRCPLCDERRPWFEGLLDGSDARWQRLQQPEEYPFAAGQHGLHETTCSVVRRETPSNYARPIGDAYVAALNAFCHTVDPHSSREDFEGSRDYPRFQAMTAQEARQWVTERTGPKGGRNYKRCQRCAPPL</sequence>
<dbReference type="AlphaFoldDB" id="A0A640S9N0"/>
<proteinExistence type="predicted"/>
<organism evidence="2 3">
    <name type="scientific">Streptomyces caniferus</name>
    <dbReference type="NCBI Taxonomy" id="285557"/>
    <lineage>
        <taxon>Bacteria</taxon>
        <taxon>Bacillati</taxon>
        <taxon>Actinomycetota</taxon>
        <taxon>Actinomycetes</taxon>
        <taxon>Kitasatosporales</taxon>
        <taxon>Streptomycetaceae</taxon>
        <taxon>Streptomyces</taxon>
    </lineage>
</organism>